<feature type="non-terminal residue" evidence="1">
    <location>
        <position position="448"/>
    </location>
</feature>
<proteinExistence type="predicted"/>
<accession>A0ACA9LQM7</accession>
<comment type="caution">
    <text evidence="1">The sequence shown here is derived from an EMBL/GenBank/DDBJ whole genome shotgun (WGS) entry which is preliminary data.</text>
</comment>
<dbReference type="EMBL" id="CAJVPM010007392">
    <property type="protein sequence ID" value="CAG8545174.1"/>
    <property type="molecule type" value="Genomic_DNA"/>
</dbReference>
<sequence length="448" mass="51273">MLRSLKKFNKKEKDNLCLYPGCKNKVKSGRNRIDYNYCSIACQNASFQNDDTEFLNEEYEIVPESYNVDTTETQKWSQQPHTNSVISESTSQPSQSSSDADQWSRNPFRLLQQSSYSRPSQQGYTSTNNYYTSSKQPESNFSIWSNSAVEQDDLTFSPFAQTSNGSEEKTKEEPVQNQQFNHWVEEEEDDLFVDLPINYVRNNPPVQKTRQFHSFSQQSMDAAIRCSACSYLNNPIYSQCEMCYSPIGDLEFLNVPDTNMRQCPVCTYYNQQTMIDCEMCGNYLQEFEVRLNTRMTALEPTSALYIEIYGRFAATMPNARVLAIIRMQMPTRLVEAHEKYKNNMARRSPQRTAASVTFKMFHGTKCLCNPARYIGTDQWTYCPTNSRCGNGNSSTFGKCGGGRMWFAQNSNISFGYCSNTQIKTMYTVDVVSIAPPNSSIIIVDKNEA</sequence>
<dbReference type="Proteomes" id="UP000789860">
    <property type="component" value="Unassembled WGS sequence"/>
</dbReference>
<gene>
    <name evidence="1" type="ORF">SCALOS_LOCUS4984</name>
</gene>
<reference evidence="1" key="1">
    <citation type="submission" date="2021-06" db="EMBL/GenBank/DDBJ databases">
        <authorList>
            <person name="Kallberg Y."/>
            <person name="Tangrot J."/>
            <person name="Rosling A."/>
        </authorList>
    </citation>
    <scope>NUCLEOTIDE SEQUENCE</scope>
    <source>
        <strain evidence="1">AU212A</strain>
    </source>
</reference>
<keyword evidence="2" id="KW-1185">Reference proteome</keyword>
<protein>
    <submittedName>
        <fullName evidence="1">2921_t:CDS:1</fullName>
    </submittedName>
</protein>
<evidence type="ECO:0000313" key="1">
    <source>
        <dbReference type="EMBL" id="CAG8545174.1"/>
    </source>
</evidence>
<name>A0ACA9LQM7_9GLOM</name>
<organism evidence="1 2">
    <name type="scientific">Scutellospora calospora</name>
    <dbReference type="NCBI Taxonomy" id="85575"/>
    <lineage>
        <taxon>Eukaryota</taxon>
        <taxon>Fungi</taxon>
        <taxon>Fungi incertae sedis</taxon>
        <taxon>Mucoromycota</taxon>
        <taxon>Glomeromycotina</taxon>
        <taxon>Glomeromycetes</taxon>
        <taxon>Diversisporales</taxon>
        <taxon>Gigasporaceae</taxon>
        <taxon>Scutellospora</taxon>
    </lineage>
</organism>
<evidence type="ECO:0000313" key="2">
    <source>
        <dbReference type="Proteomes" id="UP000789860"/>
    </source>
</evidence>